<feature type="binding site" evidence="10 11">
    <location>
        <position position="603"/>
    </location>
    <ligand>
        <name>L-methionine</name>
        <dbReference type="ChEBI" id="CHEBI:57844"/>
    </ligand>
</feature>
<dbReference type="InterPro" id="IPR002629">
    <property type="entry name" value="Met_Synth_C/arc"/>
</dbReference>
<name>A0A1H4N8D3_9BACT</name>
<dbReference type="InterPro" id="IPR013215">
    <property type="entry name" value="Cbl-indep_Met_Synth_N"/>
</dbReference>
<dbReference type="PIRSF" id="PIRSF000382">
    <property type="entry name" value="MeTrfase_B12_ind"/>
    <property type="match status" value="1"/>
</dbReference>
<evidence type="ECO:0000256" key="3">
    <source>
        <dbReference type="ARBA" id="ARBA00009553"/>
    </source>
</evidence>
<feature type="binding site" evidence="12">
    <location>
        <position position="645"/>
    </location>
    <ligand>
        <name>Zn(2+)</name>
        <dbReference type="ChEBI" id="CHEBI:29105"/>
        <label>1</label>
        <note>catalytic</note>
    </ligand>
</feature>
<dbReference type="InterPro" id="IPR038071">
    <property type="entry name" value="UROD/MetE-like_sf"/>
</dbReference>
<feature type="binding site" evidence="10">
    <location>
        <position position="488"/>
    </location>
    <ligand>
        <name>L-homocysteine</name>
        <dbReference type="ChEBI" id="CHEBI:58199"/>
    </ligand>
</feature>
<feature type="binding site" evidence="12">
    <location>
        <position position="647"/>
    </location>
    <ligand>
        <name>Zn(2+)</name>
        <dbReference type="ChEBI" id="CHEBI:29105"/>
        <label>1</label>
        <note>catalytic</note>
    </ligand>
</feature>
<evidence type="ECO:0000256" key="6">
    <source>
        <dbReference type="ARBA" id="ARBA00022679"/>
    </source>
</evidence>
<keyword evidence="7 10" id="KW-0479">Metal-binding</keyword>
<dbReference type="UniPathway" id="UPA00051">
    <property type="reaction ID" value="UER00082"/>
</dbReference>
<evidence type="ECO:0000256" key="4">
    <source>
        <dbReference type="ARBA" id="ARBA00022603"/>
    </source>
</evidence>
<dbReference type="Gene3D" id="3.20.20.210">
    <property type="match status" value="2"/>
</dbReference>
<comment type="function">
    <text evidence="1 10">Catalyzes the transfer of a methyl group from 5-methyltetrahydrofolate to homocysteine resulting in methionine formation.</text>
</comment>
<feature type="binding site" evidence="10">
    <location>
        <position position="647"/>
    </location>
    <ligand>
        <name>Zn(2+)</name>
        <dbReference type="ChEBI" id="CHEBI:29105"/>
        <note>catalytic</note>
    </ligand>
</feature>
<dbReference type="HAMAP" id="MF_00172">
    <property type="entry name" value="Meth_synth"/>
    <property type="match status" value="1"/>
</dbReference>
<comment type="cofactor">
    <cofactor evidence="10">
        <name>Zn(2+)</name>
        <dbReference type="ChEBI" id="CHEBI:29105"/>
    </cofactor>
    <text evidence="10">Binds 1 zinc ion per subunit.</text>
</comment>
<feature type="binding site" evidence="10">
    <location>
        <position position="730"/>
    </location>
    <ligand>
        <name>Zn(2+)</name>
        <dbReference type="ChEBI" id="CHEBI:29105"/>
        <note>catalytic</note>
    </ligand>
</feature>
<evidence type="ECO:0000256" key="9">
    <source>
        <dbReference type="ARBA" id="ARBA00023167"/>
    </source>
</evidence>
<evidence type="ECO:0000256" key="7">
    <source>
        <dbReference type="ARBA" id="ARBA00022723"/>
    </source>
</evidence>
<dbReference type="NCBIfam" id="NF003556">
    <property type="entry name" value="PRK05222.1"/>
    <property type="match status" value="1"/>
</dbReference>
<dbReference type="EC" id="2.1.1.14" evidence="10"/>
<evidence type="ECO:0000256" key="13">
    <source>
        <dbReference type="PIRSR" id="PIRSR000382-3"/>
    </source>
</evidence>
<feature type="binding site" evidence="11">
    <location>
        <position position="127"/>
    </location>
    <ligand>
        <name>5-methyltetrahydropteroyltri-L-glutamate</name>
        <dbReference type="ChEBI" id="CHEBI:58207"/>
    </ligand>
</feature>
<dbReference type="Pfam" id="PF01717">
    <property type="entry name" value="Meth_synt_2"/>
    <property type="match status" value="1"/>
</dbReference>
<keyword evidence="5 10" id="KW-0028">Amino-acid biosynthesis</keyword>
<proteinExistence type="inferred from homology"/>
<feature type="domain" description="Cobalamin-independent methionine synthase MetE C-terminal/archaeal" evidence="14">
    <location>
        <begin position="430"/>
        <end position="751"/>
    </location>
</feature>
<dbReference type="Proteomes" id="UP000182409">
    <property type="component" value="Unassembled WGS sequence"/>
</dbReference>
<gene>
    <name evidence="10" type="primary">metE</name>
    <name evidence="16" type="ORF">SAMN05443244_2157</name>
</gene>
<organism evidence="16 17">
    <name type="scientific">Terriglobus roseus</name>
    <dbReference type="NCBI Taxonomy" id="392734"/>
    <lineage>
        <taxon>Bacteria</taxon>
        <taxon>Pseudomonadati</taxon>
        <taxon>Acidobacteriota</taxon>
        <taxon>Terriglobia</taxon>
        <taxon>Terriglobales</taxon>
        <taxon>Acidobacteriaceae</taxon>
        <taxon>Terriglobus</taxon>
    </lineage>
</organism>
<feature type="binding site" evidence="11">
    <location>
        <position position="31"/>
    </location>
    <ligand>
        <name>5-methyltetrahydropteroyltri-L-glutamate</name>
        <dbReference type="ChEBI" id="CHEBI:58207"/>
    </ligand>
</feature>
<dbReference type="GO" id="GO:0032259">
    <property type="term" value="P:methylation"/>
    <property type="evidence" value="ECO:0007669"/>
    <property type="project" value="UniProtKB-KW"/>
</dbReference>
<feature type="binding site" evidence="10">
    <location>
        <position position="609"/>
    </location>
    <ligand>
        <name>5-methyltetrahydropteroyltri-L-glutamate</name>
        <dbReference type="ChEBI" id="CHEBI:58207"/>
    </ligand>
</feature>
<dbReference type="OrthoDB" id="244285at2"/>
<evidence type="ECO:0000256" key="5">
    <source>
        <dbReference type="ARBA" id="ARBA00022605"/>
    </source>
</evidence>
<keyword evidence="10" id="KW-0677">Repeat</keyword>
<feature type="binding site" evidence="10 11">
    <location>
        <position position="488"/>
    </location>
    <ligand>
        <name>L-methionine</name>
        <dbReference type="ChEBI" id="CHEBI:57844"/>
    </ligand>
</feature>
<evidence type="ECO:0000259" key="15">
    <source>
        <dbReference type="Pfam" id="PF08267"/>
    </source>
</evidence>
<evidence type="ECO:0000256" key="11">
    <source>
        <dbReference type="PIRSR" id="PIRSR000382-1"/>
    </source>
</evidence>
<sequence>MAVPTVTTSHPNKLKTANLGFPRMGQQRELKFALEGFWSGKRSAEDLALTAKTLRAEHWLLQRAAGIDFIPSNDFSLYDQVLDALVLIGATPERFGAGPVTLDRYFAMARNSQEQTAMEMTKWFDTNYHYLVPEWSAGITFQVDTTKILCEVREARALGIETRPVLIGPLTLLLLGKGVDGLDRLTLLPKAITAYREVLAQLNAECVDWVQIDEPILATDLPDGAADAFRTAYAALTKSPVKLMLTTYFDAIGDNLPLAVSLGTAGIHVDTVRAPEQLTPVVAALNATQVLSVGCVEGRNIWLTNFSHASSLLSAAVAALGAHRVIVAPSSSLLHVPQNLRGESKLPARLRGWLRFAEEKIAEVVALASFDSDAGAANAVAIADREAAETTVNPAVRSQLAALVASDFSRAIPYADRTAIQRAELGLPLFPTTTIGSFPQTANVRKHRAAHKHGHETTEEYEAFLRSAIEDCVRQQESIGLDVLVHGEFERNDMVEYFAAFLDGFTFTENGWVQSYGSRCVKPPIIYGDVARPEPMTVKWTEYARSLTSRPMKGMLTGPITILQWSFVRNDIPRQQTAWQIALALRDEVRDLEAAGIRIIQVDEPALREGLPLRRADWDRYLGWAVDAFKLATSGVDNATQIHTHMCYCEFDDILPSIAALDADVISMETARSQMELLEAFRAYGYPNEIGPGVYDIHSPRVPGTAEMTRLLDLALQVLKPEQIWVNPDCGLKTRGWDETMHALRNMCQAALHLRSSSQVM</sequence>
<feature type="binding site" evidence="10">
    <location>
        <position position="645"/>
    </location>
    <ligand>
        <name>Zn(2+)</name>
        <dbReference type="ChEBI" id="CHEBI:29105"/>
        <note>catalytic</note>
    </ligand>
</feature>
<feature type="active site" description="Proton donor" evidence="10 13">
    <location>
        <position position="698"/>
    </location>
</feature>
<reference evidence="16 17" key="1">
    <citation type="submission" date="2016-10" db="EMBL/GenBank/DDBJ databases">
        <authorList>
            <person name="de Groot N.N."/>
        </authorList>
    </citation>
    <scope>NUCLEOTIDE SEQUENCE [LARGE SCALE GENOMIC DNA]</scope>
    <source>
        <strain evidence="16 17">AB35.6</strain>
    </source>
</reference>
<dbReference type="SUPFAM" id="SSF51726">
    <property type="entry name" value="UROD/MetE-like"/>
    <property type="match status" value="2"/>
</dbReference>
<evidence type="ECO:0000313" key="17">
    <source>
        <dbReference type="Proteomes" id="UP000182409"/>
    </source>
</evidence>
<feature type="binding site" evidence="10">
    <location>
        <position position="669"/>
    </location>
    <ligand>
        <name>Zn(2+)</name>
        <dbReference type="ChEBI" id="CHEBI:29105"/>
        <note>catalytic</note>
    </ligand>
</feature>
<comment type="pathway">
    <text evidence="2 10">Amino-acid biosynthesis; L-methionine biosynthesis via de novo pathway; L-methionine from L-homocysteine (MetE route): step 1/1.</text>
</comment>
<dbReference type="PANTHER" id="PTHR30519">
    <property type="entry name" value="5-METHYLTETRAHYDROPTEROYLTRIGLUTAMATE--HOMOCYSTEINE METHYLTRANSFERASE"/>
    <property type="match status" value="1"/>
</dbReference>
<dbReference type="NCBIfam" id="TIGR01371">
    <property type="entry name" value="met_syn_B12ind"/>
    <property type="match status" value="1"/>
</dbReference>
<protein>
    <recommendedName>
        <fullName evidence="10">5-methyltetrahydropteroyltriglutamate--homocysteine methyltransferase</fullName>
        <ecNumber evidence="10">2.1.1.14</ecNumber>
    </recommendedName>
    <alternativeName>
        <fullName evidence="10">Cobalamin-independent methionine synthase</fullName>
    </alternativeName>
    <alternativeName>
        <fullName evidence="10">Methionine synthase, vitamin-B12 independent isozyme</fullName>
    </alternativeName>
</protein>
<comment type="catalytic activity">
    <reaction evidence="10">
        <text>5-methyltetrahydropteroyltri-L-glutamate + L-homocysteine = tetrahydropteroyltri-L-glutamate + L-methionine</text>
        <dbReference type="Rhea" id="RHEA:21196"/>
        <dbReference type="ChEBI" id="CHEBI:57844"/>
        <dbReference type="ChEBI" id="CHEBI:58140"/>
        <dbReference type="ChEBI" id="CHEBI:58199"/>
        <dbReference type="ChEBI" id="CHEBI:58207"/>
        <dbReference type="EC" id="2.1.1.14"/>
    </reaction>
</comment>
<comment type="similarity">
    <text evidence="3 10">Belongs to the vitamin-B12 independent methionine synthase family.</text>
</comment>
<feature type="binding site" evidence="10 11">
    <location>
        <position position="565"/>
    </location>
    <ligand>
        <name>5-methyltetrahydropteroyltri-L-glutamate</name>
        <dbReference type="ChEBI" id="CHEBI:58207"/>
    </ligand>
</feature>
<feature type="binding site" evidence="10 11">
    <location>
        <begin position="519"/>
        <end position="520"/>
    </location>
    <ligand>
        <name>5-methyltetrahydropteroyltri-L-glutamate</name>
        <dbReference type="ChEBI" id="CHEBI:58207"/>
    </ligand>
</feature>
<feature type="binding site" evidence="10 11">
    <location>
        <begin position="435"/>
        <end position="437"/>
    </location>
    <ligand>
        <name>L-homocysteine</name>
        <dbReference type="ChEBI" id="CHEBI:58199"/>
    </ligand>
</feature>
<evidence type="ECO:0000256" key="10">
    <source>
        <dbReference type="HAMAP-Rule" id="MF_00172"/>
    </source>
</evidence>
<evidence type="ECO:0000256" key="12">
    <source>
        <dbReference type="PIRSR" id="PIRSR000382-2"/>
    </source>
</evidence>
<feature type="binding site" evidence="10 11">
    <location>
        <begin position="435"/>
        <end position="437"/>
    </location>
    <ligand>
        <name>L-methionine</name>
        <dbReference type="ChEBI" id="CHEBI:57844"/>
    </ligand>
</feature>
<comment type="cofactor">
    <cofactor evidence="12">
        <name>Zn(2+)</name>
        <dbReference type="ChEBI" id="CHEBI:29105"/>
    </cofactor>
    <text evidence="12">Binds 2 Zn(2+) ions per subunit.</text>
</comment>
<dbReference type="Pfam" id="PF08267">
    <property type="entry name" value="Meth_synt_1"/>
    <property type="match status" value="1"/>
</dbReference>
<dbReference type="GO" id="GO:0003871">
    <property type="term" value="F:5-methyltetrahydropteroyltriglutamate-homocysteine S-methyltransferase activity"/>
    <property type="evidence" value="ECO:0007669"/>
    <property type="project" value="UniProtKB-UniRule"/>
</dbReference>
<feature type="binding site" evidence="10">
    <location>
        <position position="122"/>
    </location>
    <ligand>
        <name>5-methyltetrahydropteroyltri-L-glutamate</name>
        <dbReference type="ChEBI" id="CHEBI:58207"/>
    </ligand>
</feature>
<accession>A0A1H4N8D3</accession>
<feature type="binding site" evidence="12">
    <location>
        <position position="669"/>
    </location>
    <ligand>
        <name>Zn(2+)</name>
        <dbReference type="ChEBI" id="CHEBI:29105"/>
        <label>1</label>
        <note>catalytic</note>
    </ligand>
</feature>
<dbReference type="EMBL" id="FNSD01000001">
    <property type="protein sequence ID" value="SEB90965.1"/>
    <property type="molecule type" value="Genomic_DNA"/>
</dbReference>
<keyword evidence="8 10" id="KW-0862">Zinc</keyword>
<feature type="domain" description="Cobalamin-independent methionine synthase MetE N-terminal" evidence="15">
    <location>
        <begin position="16"/>
        <end position="316"/>
    </location>
</feature>
<feature type="binding site" evidence="12">
    <location>
        <position position="730"/>
    </location>
    <ligand>
        <name>Zn(2+)</name>
        <dbReference type="ChEBI" id="CHEBI:29105"/>
        <label>1</label>
        <note>catalytic</note>
    </ligand>
</feature>
<keyword evidence="4 10" id="KW-0489">Methyltransferase</keyword>
<evidence type="ECO:0000256" key="8">
    <source>
        <dbReference type="ARBA" id="ARBA00022833"/>
    </source>
</evidence>
<keyword evidence="9 10" id="KW-0486">Methionine biosynthesis</keyword>
<evidence type="ECO:0000256" key="1">
    <source>
        <dbReference type="ARBA" id="ARBA00002777"/>
    </source>
</evidence>
<dbReference type="InterPro" id="IPR006276">
    <property type="entry name" value="Cobalamin-indep_Met_synthase"/>
</dbReference>
<evidence type="ECO:0000313" key="16">
    <source>
        <dbReference type="EMBL" id="SEB90965.1"/>
    </source>
</evidence>
<feature type="binding site" evidence="10 11">
    <location>
        <position position="603"/>
    </location>
    <ligand>
        <name>L-homocysteine</name>
        <dbReference type="ChEBI" id="CHEBI:58199"/>
    </ligand>
</feature>
<keyword evidence="6 10" id="KW-0808">Transferase</keyword>
<dbReference type="GO" id="GO:0009086">
    <property type="term" value="P:methionine biosynthetic process"/>
    <property type="evidence" value="ECO:0007669"/>
    <property type="project" value="UniProtKB-UniRule"/>
</dbReference>
<evidence type="ECO:0000256" key="2">
    <source>
        <dbReference type="ARBA" id="ARBA00004681"/>
    </source>
</evidence>
<dbReference type="GO" id="GO:0008270">
    <property type="term" value="F:zinc ion binding"/>
    <property type="evidence" value="ECO:0007669"/>
    <property type="project" value="InterPro"/>
</dbReference>
<dbReference type="AlphaFoldDB" id="A0A1H4N8D3"/>
<dbReference type="RefSeq" id="WP_074653932.1">
    <property type="nucleotide sequence ID" value="NZ_FNSD01000001.1"/>
</dbReference>
<feature type="binding site" evidence="10">
    <location>
        <begin position="28"/>
        <end position="31"/>
    </location>
    <ligand>
        <name>5-methyltetrahydropteroyltri-L-glutamate</name>
        <dbReference type="ChEBI" id="CHEBI:58207"/>
    </ligand>
</feature>
<dbReference type="CDD" id="cd03312">
    <property type="entry name" value="CIMS_N_terminal_like"/>
    <property type="match status" value="1"/>
</dbReference>
<evidence type="ECO:0000259" key="14">
    <source>
        <dbReference type="Pfam" id="PF01717"/>
    </source>
</evidence>
<dbReference type="CDD" id="cd03311">
    <property type="entry name" value="CIMS_C_terminal_like"/>
    <property type="match status" value="1"/>
</dbReference>